<evidence type="ECO:0000313" key="1">
    <source>
        <dbReference type="EMBL" id="KAK0479867.1"/>
    </source>
</evidence>
<dbReference type="Proteomes" id="UP001175228">
    <property type="component" value="Unassembled WGS sequence"/>
</dbReference>
<proteinExistence type="predicted"/>
<gene>
    <name evidence="1" type="ORF">EDD18DRAFT_1206620</name>
</gene>
<evidence type="ECO:0000313" key="2">
    <source>
        <dbReference type="Proteomes" id="UP001175228"/>
    </source>
</evidence>
<comment type="caution">
    <text evidence="1">The sequence shown here is derived from an EMBL/GenBank/DDBJ whole genome shotgun (WGS) entry which is preliminary data.</text>
</comment>
<reference evidence="1" key="1">
    <citation type="submission" date="2023-06" db="EMBL/GenBank/DDBJ databases">
        <authorList>
            <consortium name="Lawrence Berkeley National Laboratory"/>
            <person name="Ahrendt S."/>
            <person name="Sahu N."/>
            <person name="Indic B."/>
            <person name="Wong-Bajracharya J."/>
            <person name="Merenyi Z."/>
            <person name="Ke H.-M."/>
            <person name="Monk M."/>
            <person name="Kocsube S."/>
            <person name="Drula E."/>
            <person name="Lipzen A."/>
            <person name="Balint B."/>
            <person name="Henrissat B."/>
            <person name="Andreopoulos B."/>
            <person name="Martin F.M."/>
            <person name="Harder C.B."/>
            <person name="Rigling D."/>
            <person name="Ford K.L."/>
            <person name="Foster G.D."/>
            <person name="Pangilinan J."/>
            <person name="Papanicolaou A."/>
            <person name="Barry K."/>
            <person name="LaButti K."/>
            <person name="Viragh M."/>
            <person name="Koriabine M."/>
            <person name="Yan M."/>
            <person name="Riley R."/>
            <person name="Champramary S."/>
            <person name="Plett K.L."/>
            <person name="Tsai I.J."/>
            <person name="Slot J."/>
            <person name="Sipos G."/>
            <person name="Plett J."/>
            <person name="Nagy L.G."/>
            <person name="Grigoriev I.V."/>
        </authorList>
    </citation>
    <scope>NUCLEOTIDE SEQUENCE</scope>
    <source>
        <strain evidence="1">HWK02</strain>
    </source>
</reference>
<protein>
    <submittedName>
        <fullName evidence="1">Uncharacterized protein</fullName>
    </submittedName>
</protein>
<organism evidence="1 2">
    <name type="scientific">Armillaria luteobubalina</name>
    <dbReference type="NCBI Taxonomy" id="153913"/>
    <lineage>
        <taxon>Eukaryota</taxon>
        <taxon>Fungi</taxon>
        <taxon>Dikarya</taxon>
        <taxon>Basidiomycota</taxon>
        <taxon>Agaricomycotina</taxon>
        <taxon>Agaricomycetes</taxon>
        <taxon>Agaricomycetidae</taxon>
        <taxon>Agaricales</taxon>
        <taxon>Marasmiineae</taxon>
        <taxon>Physalacriaceae</taxon>
        <taxon>Armillaria</taxon>
    </lineage>
</organism>
<sequence>MPDPPRTGGWCDRRIVILHCQACTSITLHPTSPRLTSSRPSHISMLARNQYIVSLRISFPGRRTQQTDPARDLPICPCSPEDDTSSRGKNSVTRHDTVQCWGPDICALGNGNVGELGNDGKPSTIEQLRPCNLPDTLPSTVHLSLLPGTRYVISPQYSVTRQVIALC</sequence>
<accession>A0AA39P944</accession>
<dbReference type="EMBL" id="JAUEPU010000085">
    <property type="protein sequence ID" value="KAK0479867.1"/>
    <property type="molecule type" value="Genomic_DNA"/>
</dbReference>
<dbReference type="AlphaFoldDB" id="A0AA39P944"/>
<name>A0AA39P944_9AGAR</name>
<keyword evidence="2" id="KW-1185">Reference proteome</keyword>